<dbReference type="OrthoDB" id="5182849at2"/>
<gene>
    <name evidence="1" type="ORF">SAMN04489718_3652</name>
</gene>
<reference evidence="2" key="1">
    <citation type="submission" date="2016-10" db="EMBL/GenBank/DDBJ databases">
        <authorList>
            <person name="Varghese N."/>
            <person name="Submissions S."/>
        </authorList>
    </citation>
    <scope>NUCLEOTIDE SEQUENCE [LARGE SCALE GENOMIC DNA]</scope>
    <source>
        <strain evidence="2">DSM 45459</strain>
    </source>
</reference>
<dbReference type="RefSeq" id="WP_092525926.1">
    <property type="nucleotide sequence ID" value="NZ_FNKO01000002.1"/>
</dbReference>
<dbReference type="EMBL" id="FNKO01000002">
    <property type="protein sequence ID" value="SDR12585.1"/>
    <property type="molecule type" value="Genomic_DNA"/>
</dbReference>
<dbReference type="AlphaFoldDB" id="A0A1H1GHI2"/>
<evidence type="ECO:0000313" key="2">
    <source>
        <dbReference type="Proteomes" id="UP000199301"/>
    </source>
</evidence>
<dbReference type="Proteomes" id="UP000199301">
    <property type="component" value="Unassembled WGS sequence"/>
</dbReference>
<sequence length="137" mass="15424">MSDIHQNDVAVGLHLVVTTRTMADASREFGPLLSKLEPKRCALHRSSEHGHHEFDLLTGTTGSATRRTLRDMETWSDRVLTSLGLASDYHILFDPDEGWTVEDCSKSPEEAALIHPSCIHYHLRTTIGFDPWDVDSR</sequence>
<protein>
    <submittedName>
        <fullName evidence="1">Uncharacterized protein</fullName>
    </submittedName>
</protein>
<keyword evidence="2" id="KW-1185">Reference proteome</keyword>
<evidence type="ECO:0000313" key="1">
    <source>
        <dbReference type="EMBL" id="SDR12585.1"/>
    </source>
</evidence>
<proteinExistence type="predicted"/>
<organism evidence="1 2">
    <name type="scientific">Actinopolyspora saharensis</name>
    <dbReference type="NCBI Taxonomy" id="995062"/>
    <lineage>
        <taxon>Bacteria</taxon>
        <taxon>Bacillati</taxon>
        <taxon>Actinomycetota</taxon>
        <taxon>Actinomycetes</taxon>
        <taxon>Actinopolysporales</taxon>
        <taxon>Actinopolysporaceae</taxon>
        <taxon>Actinopolyspora</taxon>
    </lineage>
</organism>
<name>A0A1H1GHI2_9ACTN</name>
<accession>A0A1H1GHI2</accession>